<dbReference type="EMBL" id="FNGV01000008">
    <property type="protein sequence ID" value="SDM39388.1"/>
    <property type="molecule type" value="Genomic_DNA"/>
</dbReference>
<dbReference type="Proteomes" id="UP000199440">
    <property type="component" value="Unassembled WGS sequence"/>
</dbReference>
<proteinExistence type="predicted"/>
<keyword evidence="3" id="KW-1185">Reference proteome</keyword>
<accession>A0A1G9SV96</accession>
<dbReference type="AlphaFoldDB" id="A0A1G9SV96"/>
<organism evidence="2 3">
    <name type="scientific">Kriegella aquimaris</name>
    <dbReference type="NCBI Taxonomy" id="192904"/>
    <lineage>
        <taxon>Bacteria</taxon>
        <taxon>Pseudomonadati</taxon>
        <taxon>Bacteroidota</taxon>
        <taxon>Flavobacteriia</taxon>
        <taxon>Flavobacteriales</taxon>
        <taxon>Flavobacteriaceae</taxon>
        <taxon>Kriegella</taxon>
    </lineage>
</organism>
<evidence type="ECO:0000313" key="3">
    <source>
        <dbReference type="Proteomes" id="UP000199440"/>
    </source>
</evidence>
<dbReference type="RefSeq" id="WP_089891519.1">
    <property type="nucleotide sequence ID" value="NZ_FNGV01000008.1"/>
</dbReference>
<dbReference type="STRING" id="192904.SAMN04488514_108116"/>
<reference evidence="2 3" key="1">
    <citation type="submission" date="2016-10" db="EMBL/GenBank/DDBJ databases">
        <authorList>
            <person name="de Groot N.N."/>
        </authorList>
    </citation>
    <scope>NUCLEOTIDE SEQUENCE [LARGE SCALE GENOMIC DNA]</scope>
    <source>
        <strain evidence="2 3">DSM 19886</strain>
    </source>
</reference>
<gene>
    <name evidence="2" type="ORF">SAMN04488514_108116</name>
</gene>
<protein>
    <submittedName>
        <fullName evidence="2">Uncharacterized protein</fullName>
    </submittedName>
</protein>
<evidence type="ECO:0000256" key="1">
    <source>
        <dbReference type="SAM" id="MobiDB-lite"/>
    </source>
</evidence>
<feature type="region of interest" description="Disordered" evidence="1">
    <location>
        <begin position="1"/>
        <end position="22"/>
    </location>
</feature>
<name>A0A1G9SV96_9FLAO</name>
<sequence>MGKKKKAAKKEEKKAKKSLKKERKAVLKEMVPKGCKTKCCKKYKKCESKRCGRCPCFDLLKKVA</sequence>
<evidence type="ECO:0000313" key="2">
    <source>
        <dbReference type="EMBL" id="SDM39388.1"/>
    </source>
</evidence>